<dbReference type="Pfam" id="PF02837">
    <property type="entry name" value="Glyco_hydro_2_N"/>
    <property type="match status" value="1"/>
</dbReference>
<evidence type="ECO:0000256" key="2">
    <source>
        <dbReference type="ARBA" id="ARBA00012761"/>
    </source>
</evidence>
<dbReference type="Gene3D" id="2.60.120.260">
    <property type="entry name" value="Galactose-binding domain-like"/>
    <property type="match status" value="1"/>
</dbReference>
<name>A0A9D2AAF6_9LACO</name>
<evidence type="ECO:0000256" key="3">
    <source>
        <dbReference type="ARBA" id="ARBA00016205"/>
    </source>
</evidence>
<dbReference type="Pfam" id="PF02836">
    <property type="entry name" value="Glyco_hydro_2_C"/>
    <property type="match status" value="1"/>
</dbReference>
<dbReference type="InterPro" id="IPR013783">
    <property type="entry name" value="Ig-like_fold"/>
</dbReference>
<dbReference type="GO" id="GO:0030246">
    <property type="term" value="F:carbohydrate binding"/>
    <property type="evidence" value="ECO:0007669"/>
    <property type="project" value="TreeGrafter"/>
</dbReference>
<reference evidence="9" key="2">
    <citation type="submission" date="2021-04" db="EMBL/GenBank/DDBJ databases">
        <authorList>
            <person name="Gilroy R."/>
        </authorList>
    </citation>
    <scope>NUCLEOTIDE SEQUENCE</scope>
    <source>
        <strain evidence="9">6627</strain>
    </source>
</reference>
<dbReference type="Gene3D" id="3.20.20.80">
    <property type="entry name" value="Glycosidases"/>
    <property type="match status" value="1"/>
</dbReference>
<evidence type="ECO:0000259" key="6">
    <source>
        <dbReference type="Pfam" id="PF00703"/>
    </source>
</evidence>
<reference evidence="9" key="1">
    <citation type="journal article" date="2021" name="PeerJ">
        <title>Extensive microbial diversity within the chicken gut microbiome revealed by metagenomics and culture.</title>
        <authorList>
            <person name="Gilroy R."/>
            <person name="Ravi A."/>
            <person name="Getino M."/>
            <person name="Pursley I."/>
            <person name="Horton D.L."/>
            <person name="Alikhan N.F."/>
            <person name="Baker D."/>
            <person name="Gharbi K."/>
            <person name="Hall N."/>
            <person name="Watson M."/>
            <person name="Adriaenssens E.M."/>
            <person name="Foster-Nyarko E."/>
            <person name="Jarju S."/>
            <person name="Secka A."/>
            <person name="Antonio M."/>
            <person name="Oren A."/>
            <person name="Chaudhuri R.R."/>
            <person name="La Ragione R."/>
            <person name="Hildebrand F."/>
            <person name="Pallen M.J."/>
        </authorList>
    </citation>
    <scope>NUCLEOTIDE SEQUENCE</scope>
    <source>
        <strain evidence="9">6627</strain>
    </source>
</reference>
<dbReference type="AlphaFoldDB" id="A0A9D2AAF6"/>
<dbReference type="PANTHER" id="PTHR10066">
    <property type="entry name" value="BETA-GLUCURONIDASE"/>
    <property type="match status" value="1"/>
</dbReference>
<evidence type="ECO:0000313" key="9">
    <source>
        <dbReference type="EMBL" id="HIX01780.1"/>
    </source>
</evidence>
<dbReference type="GO" id="GO:0019391">
    <property type="term" value="P:glucuronoside catabolic process"/>
    <property type="evidence" value="ECO:0007669"/>
    <property type="project" value="TreeGrafter"/>
</dbReference>
<dbReference type="SUPFAM" id="SSF49785">
    <property type="entry name" value="Galactose-binding domain-like"/>
    <property type="match status" value="1"/>
</dbReference>
<dbReference type="SUPFAM" id="SSF49303">
    <property type="entry name" value="beta-Galactosidase/glucuronidase domain"/>
    <property type="match status" value="1"/>
</dbReference>
<protein>
    <recommendedName>
        <fullName evidence="3">Beta-glucuronidase</fullName>
        <ecNumber evidence="2">3.2.1.31</ecNumber>
    </recommendedName>
</protein>
<comment type="caution">
    <text evidence="9">The sequence shown here is derived from an EMBL/GenBank/DDBJ whole genome shotgun (WGS) entry which is preliminary data.</text>
</comment>
<dbReference type="InterPro" id="IPR006101">
    <property type="entry name" value="Glyco_hydro_2"/>
</dbReference>
<organism evidence="9 10">
    <name type="scientific">Candidatus Ligilactobacillus excrementigallinarum</name>
    <dbReference type="NCBI Taxonomy" id="2838641"/>
    <lineage>
        <taxon>Bacteria</taxon>
        <taxon>Bacillati</taxon>
        <taxon>Bacillota</taxon>
        <taxon>Bacilli</taxon>
        <taxon>Lactobacillales</taxon>
        <taxon>Lactobacillaceae</taxon>
        <taxon>Ligilactobacillus</taxon>
    </lineage>
</organism>
<dbReference type="Pfam" id="PF00703">
    <property type="entry name" value="Glyco_hydro_2"/>
    <property type="match status" value="1"/>
</dbReference>
<keyword evidence="4 9" id="KW-0378">Hydrolase</keyword>
<evidence type="ECO:0000256" key="5">
    <source>
        <dbReference type="ARBA" id="ARBA00023295"/>
    </source>
</evidence>
<dbReference type="InterPro" id="IPR006104">
    <property type="entry name" value="Glyco_hydro_2_N"/>
</dbReference>
<dbReference type="Gene3D" id="2.60.40.10">
    <property type="entry name" value="Immunoglobulins"/>
    <property type="match status" value="1"/>
</dbReference>
<dbReference type="EC" id="3.2.1.31" evidence="2"/>
<dbReference type="GO" id="GO:0004566">
    <property type="term" value="F:beta-glucuronidase activity"/>
    <property type="evidence" value="ECO:0007669"/>
    <property type="project" value="UniProtKB-EC"/>
</dbReference>
<sequence length="596" mass="68683">MLIPQANDTRMVSSLDGFWKFKVEQPNEKVDPQIALTDAMTMAVPASFNDQILDQQVRNHDGYFWYETHFSITAMQRTQRNILHFGSVTHEAEIYINGKKIGSHVGGFTPFGFEIDDVIQTGENDLKVRVSNLLSNKTVPAAELSEKDGKYKVNPNFDFFNYAGIHRPVKIYTTPKLAHIDDVVVKYQTDLKTTMVSPEIKITGNYSDISLEIIDQNDKVIEVSQSKKIEDAEPLVISDTHAWQPGKGYMYRLRISLYDDADQLIDVYTQKFGVRTVEVKNAQIFVNHKPVYLKGFGRHEDFPVIGKGMNRAVINHDHHVLKWIGANAFRTSHYPYSDEEMELADEDGLMVIDEVPAVGLYKNFSAALGMNSQENTWETMHTMDNHKQALREMISRDQNHPSVIMWSVANEPASQQDGAHAYFKEIVDYTRKLDWQHLPLCAPKIAVATPDVDQTTDLFDVICLNRYYGWYLDFNDLEKAKQDLRTELQTWHQKFPEKPIVFTEFGADTISGMHSLNTEPYSEEYQIAYYRANFEIFDEFDFVCGELLWNFADFATPAGLIRVNGNRKGVFTRDRQPKQIAYLLKQRWQKENFKNS</sequence>
<feature type="domain" description="Glycosyl hydrolases family 2 sugar binding" evidence="8">
    <location>
        <begin position="13"/>
        <end position="175"/>
    </location>
</feature>
<feature type="domain" description="Glycoside hydrolase family 2 catalytic" evidence="7">
    <location>
        <begin position="277"/>
        <end position="590"/>
    </location>
</feature>
<keyword evidence="5 9" id="KW-0326">Glycosidase</keyword>
<proteinExistence type="inferred from homology"/>
<evidence type="ECO:0000256" key="4">
    <source>
        <dbReference type="ARBA" id="ARBA00022801"/>
    </source>
</evidence>
<accession>A0A9D2AAF6</accession>
<dbReference type="InterPro" id="IPR008979">
    <property type="entry name" value="Galactose-bd-like_sf"/>
</dbReference>
<evidence type="ECO:0000256" key="1">
    <source>
        <dbReference type="ARBA" id="ARBA00007401"/>
    </source>
</evidence>
<evidence type="ECO:0000259" key="7">
    <source>
        <dbReference type="Pfam" id="PF02836"/>
    </source>
</evidence>
<dbReference type="FunFam" id="3.20.20.80:FF:000080">
    <property type="entry name" value="Beta-glucuronidase UidA"/>
    <property type="match status" value="1"/>
</dbReference>
<dbReference type="NCBIfam" id="NF007538">
    <property type="entry name" value="PRK10150.1"/>
    <property type="match status" value="1"/>
</dbReference>
<dbReference type="InterPro" id="IPR017853">
    <property type="entry name" value="GH"/>
</dbReference>
<gene>
    <name evidence="9" type="primary">uidA</name>
    <name evidence="9" type="ORF">H9861_03400</name>
</gene>
<dbReference type="SUPFAM" id="SSF51445">
    <property type="entry name" value="(Trans)glycosidases"/>
    <property type="match status" value="1"/>
</dbReference>
<evidence type="ECO:0000259" key="8">
    <source>
        <dbReference type="Pfam" id="PF02837"/>
    </source>
</evidence>
<dbReference type="PRINTS" id="PR00132">
    <property type="entry name" value="GLHYDRLASE2"/>
</dbReference>
<dbReference type="Proteomes" id="UP000823963">
    <property type="component" value="Unassembled WGS sequence"/>
</dbReference>
<dbReference type="GO" id="GO:0005975">
    <property type="term" value="P:carbohydrate metabolic process"/>
    <property type="evidence" value="ECO:0007669"/>
    <property type="project" value="InterPro"/>
</dbReference>
<feature type="domain" description="Glycoside hydrolase family 2 immunoglobulin-like beta-sandwich" evidence="6">
    <location>
        <begin position="178"/>
        <end position="275"/>
    </location>
</feature>
<dbReference type="EMBL" id="DXFP01000026">
    <property type="protein sequence ID" value="HIX01780.1"/>
    <property type="molecule type" value="Genomic_DNA"/>
</dbReference>
<dbReference type="PANTHER" id="PTHR10066:SF67">
    <property type="entry name" value="BETA-GLUCURONIDASE"/>
    <property type="match status" value="1"/>
</dbReference>
<dbReference type="InterPro" id="IPR006103">
    <property type="entry name" value="Glyco_hydro_2_cat"/>
</dbReference>
<evidence type="ECO:0000313" key="10">
    <source>
        <dbReference type="Proteomes" id="UP000823963"/>
    </source>
</evidence>
<dbReference type="InterPro" id="IPR006102">
    <property type="entry name" value="Ig-like_GH2"/>
</dbReference>
<comment type="similarity">
    <text evidence="1">Belongs to the glycosyl hydrolase 2 family.</text>
</comment>
<dbReference type="InterPro" id="IPR036156">
    <property type="entry name" value="Beta-gal/glucu_dom_sf"/>
</dbReference>